<dbReference type="PANTHER" id="PTHR48102:SF3">
    <property type="entry name" value="ATP-DEPENDENT PROTEASE ATPASE SUBUNIT HSLU"/>
    <property type="match status" value="1"/>
</dbReference>
<sequence>SKVNDLIPELQGRFPVIVELQSLTESDFAKILKEPDNAIIMQYAALLGVDNVKLKFTDEAINELARIAFLENENNENIGARRLHTVMEMLLEDVSFNASGGHDDVELVIDKAYVQEHMERATKNLNLRKYIL</sequence>
<proteinExistence type="predicted"/>
<gene>
    <name evidence="4" type="ORF">IAB05_00580</name>
</gene>
<feature type="non-terminal residue" evidence="4">
    <location>
        <position position="1"/>
    </location>
</feature>
<dbReference type="GO" id="GO:0009376">
    <property type="term" value="C:HslUV protease complex"/>
    <property type="evidence" value="ECO:0007669"/>
    <property type="project" value="TreeGrafter"/>
</dbReference>
<evidence type="ECO:0000256" key="1">
    <source>
        <dbReference type="ARBA" id="ARBA00022741"/>
    </source>
</evidence>
<reference evidence="4" key="2">
    <citation type="journal article" date="2021" name="PeerJ">
        <title>Extensive microbial diversity within the chicken gut microbiome revealed by metagenomics and culture.</title>
        <authorList>
            <person name="Gilroy R."/>
            <person name="Ravi A."/>
            <person name="Getino M."/>
            <person name="Pursley I."/>
            <person name="Horton D.L."/>
            <person name="Alikhan N.F."/>
            <person name="Baker D."/>
            <person name="Gharbi K."/>
            <person name="Hall N."/>
            <person name="Watson M."/>
            <person name="Adriaenssens E.M."/>
            <person name="Foster-Nyarko E."/>
            <person name="Jarju S."/>
            <person name="Secka A."/>
            <person name="Antonio M."/>
            <person name="Oren A."/>
            <person name="Chaudhuri R.R."/>
            <person name="La Ragione R."/>
            <person name="Hildebrand F."/>
            <person name="Pallen M.J."/>
        </authorList>
    </citation>
    <scope>NUCLEOTIDE SEQUENCE</scope>
    <source>
        <strain evidence="4">18911</strain>
    </source>
</reference>
<dbReference type="InterPro" id="IPR050052">
    <property type="entry name" value="ATP-dep_Clp_protease_ClpX"/>
</dbReference>
<evidence type="ECO:0000313" key="4">
    <source>
        <dbReference type="EMBL" id="HIU59866.1"/>
    </source>
</evidence>
<organism evidence="4 5">
    <name type="scientific">Candidatus Stercoripulliclostridium merdigallinarum</name>
    <dbReference type="NCBI Taxonomy" id="2840951"/>
    <lineage>
        <taxon>Bacteria</taxon>
        <taxon>Bacillati</taxon>
        <taxon>Bacillota</taxon>
        <taxon>Clostridia</taxon>
        <taxon>Eubacteriales</taxon>
        <taxon>Candidatus Stercoripulliclostridium</taxon>
    </lineage>
</organism>
<dbReference type="SUPFAM" id="SSF52540">
    <property type="entry name" value="P-loop containing nucleoside triphosphate hydrolases"/>
    <property type="match status" value="1"/>
</dbReference>
<evidence type="ECO:0000313" key="5">
    <source>
        <dbReference type="Proteomes" id="UP000824094"/>
    </source>
</evidence>
<dbReference type="Gene3D" id="1.10.8.60">
    <property type="match status" value="1"/>
</dbReference>
<comment type="caution">
    <text evidence="4">The sequence shown here is derived from an EMBL/GenBank/DDBJ whole genome shotgun (WGS) entry which is preliminary data.</text>
</comment>
<feature type="domain" description="Clp ATPase C-terminal" evidence="3">
    <location>
        <begin position="23"/>
        <end position="118"/>
    </location>
</feature>
<dbReference type="SMART" id="SM01086">
    <property type="entry name" value="ClpB_D2-small"/>
    <property type="match status" value="1"/>
</dbReference>
<dbReference type="InterPro" id="IPR027417">
    <property type="entry name" value="P-loop_NTPase"/>
</dbReference>
<keyword evidence="2" id="KW-0067">ATP-binding</keyword>
<evidence type="ECO:0000259" key="3">
    <source>
        <dbReference type="SMART" id="SM01086"/>
    </source>
</evidence>
<accession>A0A9D1MGS1</accession>
<name>A0A9D1MGS1_9FIRM</name>
<reference evidence="4" key="1">
    <citation type="submission" date="2020-10" db="EMBL/GenBank/DDBJ databases">
        <authorList>
            <person name="Gilroy R."/>
        </authorList>
    </citation>
    <scope>NUCLEOTIDE SEQUENCE</scope>
    <source>
        <strain evidence="4">18911</strain>
    </source>
</reference>
<dbReference type="AlphaFoldDB" id="A0A9D1MGS1"/>
<dbReference type="GO" id="GO:0051603">
    <property type="term" value="P:proteolysis involved in protein catabolic process"/>
    <property type="evidence" value="ECO:0007669"/>
    <property type="project" value="TreeGrafter"/>
</dbReference>
<dbReference type="GO" id="GO:0005524">
    <property type="term" value="F:ATP binding"/>
    <property type="evidence" value="ECO:0007669"/>
    <property type="project" value="UniProtKB-KW"/>
</dbReference>
<protein>
    <submittedName>
        <fullName evidence="4">HslU--HslV peptidase ATPase subunit</fullName>
    </submittedName>
</protein>
<evidence type="ECO:0000256" key="2">
    <source>
        <dbReference type="ARBA" id="ARBA00022840"/>
    </source>
</evidence>
<dbReference type="Proteomes" id="UP000824094">
    <property type="component" value="Unassembled WGS sequence"/>
</dbReference>
<dbReference type="GO" id="GO:0016887">
    <property type="term" value="F:ATP hydrolysis activity"/>
    <property type="evidence" value="ECO:0007669"/>
    <property type="project" value="TreeGrafter"/>
</dbReference>
<dbReference type="InterPro" id="IPR019489">
    <property type="entry name" value="Clp_ATPase_C"/>
</dbReference>
<dbReference type="EMBL" id="DVNF01000020">
    <property type="protein sequence ID" value="HIU59866.1"/>
    <property type="molecule type" value="Genomic_DNA"/>
</dbReference>
<keyword evidence="1" id="KW-0547">Nucleotide-binding</keyword>
<dbReference type="PANTHER" id="PTHR48102">
    <property type="entry name" value="ATP-DEPENDENT CLP PROTEASE ATP-BINDING SUBUNIT CLPX-LIKE, MITOCHONDRIAL-RELATED"/>
    <property type="match status" value="1"/>
</dbReference>